<dbReference type="Pfam" id="PF00593">
    <property type="entry name" value="TonB_dep_Rec_b-barrel"/>
    <property type="match status" value="1"/>
</dbReference>
<keyword evidence="3 10" id="KW-1134">Transmembrane beta strand</keyword>
<evidence type="ECO:0000256" key="6">
    <source>
        <dbReference type="ARBA" id="ARBA00023077"/>
    </source>
</evidence>
<evidence type="ECO:0000259" key="13">
    <source>
        <dbReference type="Pfam" id="PF00593"/>
    </source>
</evidence>
<keyword evidence="6 12" id="KW-0798">TonB box</keyword>
<dbReference type="InterPro" id="IPR039426">
    <property type="entry name" value="TonB-dep_rcpt-like"/>
</dbReference>
<keyword evidence="5" id="KW-0732">Signal</keyword>
<dbReference type="InterPro" id="IPR012910">
    <property type="entry name" value="Plug_dom"/>
</dbReference>
<keyword evidence="2 10" id="KW-0813">Transport</keyword>
<reference evidence="15" key="1">
    <citation type="journal article" date="2014" name="Int. J. Syst. Evol. Microbiol.">
        <title>Complete genome sequence of Corynebacterium casei LMG S-19264T (=DSM 44701T), isolated from a smear-ripened cheese.</title>
        <authorList>
            <consortium name="US DOE Joint Genome Institute (JGI-PGF)"/>
            <person name="Walter F."/>
            <person name="Albersmeier A."/>
            <person name="Kalinowski J."/>
            <person name="Ruckert C."/>
        </authorList>
    </citation>
    <scope>NUCLEOTIDE SEQUENCE</scope>
    <source>
        <strain evidence="15">KCTC 42097</strain>
    </source>
</reference>
<evidence type="ECO:0000256" key="7">
    <source>
        <dbReference type="ARBA" id="ARBA00023136"/>
    </source>
</evidence>
<dbReference type="InterPro" id="IPR000531">
    <property type="entry name" value="Beta-barrel_TonB"/>
</dbReference>
<dbReference type="Gene3D" id="2.170.130.10">
    <property type="entry name" value="TonB-dependent receptor, plug domain"/>
    <property type="match status" value="1"/>
</dbReference>
<dbReference type="PROSITE" id="PS01156">
    <property type="entry name" value="TONB_DEPENDENT_REC_2"/>
    <property type="match status" value="1"/>
</dbReference>
<feature type="domain" description="TonB-dependent receptor plug" evidence="14">
    <location>
        <begin position="53"/>
        <end position="152"/>
    </location>
</feature>
<dbReference type="InterPro" id="IPR010917">
    <property type="entry name" value="TonB_rcpt_CS"/>
</dbReference>
<protein>
    <submittedName>
        <fullName evidence="15">TonB-dependent receptor</fullName>
    </submittedName>
</protein>
<evidence type="ECO:0000256" key="5">
    <source>
        <dbReference type="ARBA" id="ARBA00022729"/>
    </source>
</evidence>
<accession>A0A8J3DIH9</accession>
<evidence type="ECO:0000256" key="10">
    <source>
        <dbReference type="PROSITE-ProRule" id="PRU01360"/>
    </source>
</evidence>
<dbReference type="AlphaFoldDB" id="A0A8J3DIH9"/>
<dbReference type="SUPFAM" id="SSF56935">
    <property type="entry name" value="Porins"/>
    <property type="match status" value="1"/>
</dbReference>
<name>A0A8J3DIH9_9HYPH</name>
<dbReference type="PANTHER" id="PTHR30069">
    <property type="entry name" value="TONB-DEPENDENT OUTER MEMBRANE RECEPTOR"/>
    <property type="match status" value="1"/>
</dbReference>
<dbReference type="EMBL" id="BMZO01000008">
    <property type="protein sequence ID" value="GHC74996.1"/>
    <property type="molecule type" value="Genomic_DNA"/>
</dbReference>
<evidence type="ECO:0000256" key="3">
    <source>
        <dbReference type="ARBA" id="ARBA00022452"/>
    </source>
</evidence>
<evidence type="ECO:0000313" key="16">
    <source>
        <dbReference type="Proteomes" id="UP000641137"/>
    </source>
</evidence>
<evidence type="ECO:0000256" key="1">
    <source>
        <dbReference type="ARBA" id="ARBA00004571"/>
    </source>
</evidence>
<dbReference type="GO" id="GO:0009279">
    <property type="term" value="C:cell outer membrane"/>
    <property type="evidence" value="ECO:0007669"/>
    <property type="project" value="UniProtKB-SubCell"/>
</dbReference>
<feature type="domain" description="TonB-dependent receptor-like beta-barrel" evidence="13">
    <location>
        <begin position="223"/>
        <end position="614"/>
    </location>
</feature>
<evidence type="ECO:0000256" key="11">
    <source>
        <dbReference type="PROSITE-ProRule" id="PRU10144"/>
    </source>
</evidence>
<dbReference type="CDD" id="cd01347">
    <property type="entry name" value="ligand_gated_channel"/>
    <property type="match status" value="1"/>
</dbReference>
<keyword evidence="7 10" id="KW-0472">Membrane</keyword>
<dbReference type="Pfam" id="PF07715">
    <property type="entry name" value="Plug"/>
    <property type="match status" value="1"/>
</dbReference>
<proteinExistence type="inferred from homology"/>
<evidence type="ECO:0000259" key="14">
    <source>
        <dbReference type="Pfam" id="PF07715"/>
    </source>
</evidence>
<comment type="subcellular location">
    <subcellularLocation>
        <location evidence="1 10">Cell outer membrane</location>
        <topology evidence="1 10">Multi-pass membrane protein</topology>
    </subcellularLocation>
</comment>
<dbReference type="PROSITE" id="PS52016">
    <property type="entry name" value="TONB_DEPENDENT_REC_3"/>
    <property type="match status" value="1"/>
</dbReference>
<feature type="short sequence motif" description="TonB C-terminal box" evidence="11">
    <location>
        <begin position="623"/>
        <end position="640"/>
    </location>
</feature>
<evidence type="ECO:0000313" key="15">
    <source>
        <dbReference type="EMBL" id="GHC74996.1"/>
    </source>
</evidence>
<evidence type="ECO:0000256" key="4">
    <source>
        <dbReference type="ARBA" id="ARBA00022692"/>
    </source>
</evidence>
<evidence type="ECO:0000256" key="2">
    <source>
        <dbReference type="ARBA" id="ARBA00022448"/>
    </source>
</evidence>
<comment type="similarity">
    <text evidence="10 12">Belongs to the TonB-dependent receptor family.</text>
</comment>
<dbReference type="Gene3D" id="2.40.170.20">
    <property type="entry name" value="TonB-dependent receptor, beta-barrel domain"/>
    <property type="match status" value="1"/>
</dbReference>
<comment type="caution">
    <text evidence="15">The sequence shown here is derived from an EMBL/GenBank/DDBJ whole genome shotgun (WGS) entry which is preliminary data.</text>
</comment>
<organism evidence="15 16">
    <name type="scientific">Limoniibacter endophyticus</name>
    <dbReference type="NCBI Taxonomy" id="1565040"/>
    <lineage>
        <taxon>Bacteria</taxon>
        <taxon>Pseudomonadati</taxon>
        <taxon>Pseudomonadota</taxon>
        <taxon>Alphaproteobacteria</taxon>
        <taxon>Hyphomicrobiales</taxon>
        <taxon>Bartonellaceae</taxon>
        <taxon>Limoniibacter</taxon>
    </lineage>
</organism>
<dbReference type="GO" id="GO:0044718">
    <property type="term" value="P:siderophore transmembrane transport"/>
    <property type="evidence" value="ECO:0007669"/>
    <property type="project" value="TreeGrafter"/>
</dbReference>
<keyword evidence="16" id="KW-1185">Reference proteome</keyword>
<keyword evidence="8 15" id="KW-0675">Receptor</keyword>
<keyword evidence="9 10" id="KW-0998">Cell outer membrane</keyword>
<dbReference type="InterPro" id="IPR036942">
    <property type="entry name" value="Beta-barrel_TonB_sf"/>
</dbReference>
<gene>
    <name evidence="15" type="ORF">GCM10010136_24380</name>
</gene>
<evidence type="ECO:0000256" key="12">
    <source>
        <dbReference type="RuleBase" id="RU003357"/>
    </source>
</evidence>
<sequence>MRVAMKTFLIHLGITTSLGTGLSPALAQNAEPVLLDQIVITAGRTPLEAAKNGRATSVITREELEARNIVNVTDALRQLPGISISAGAGPTQLRMRGGEANHVLVLIDGIEASEAATGEFDFSGLQASDIERIEVLRGPQSAFWGSNALAGVINIITVGGERNASRWGWETMVGTRSTARGLLSWRGGAETIDGAVSTSLFRTDGHNMSREGDENDGSRSGTFSARFNADIAPNTTLDGTLRYARLLGETDAEDYATALPADSDDASRRISLLGSIGLTSKTPDDALTQRLRFSFGDTERRNYRDGTLLSGNKGRRVSGLYQLSYAFETPALADARHTLTAGYEWERESYNMLDAPGIAPDQLNERSRSLHGFVGEYRTELFDRIYLGTALRHDINDAFKNATTYSLSAAWQTFDGGPRLHASIGTGVTNPTFDEQFGYYPGVYLGNPNLKPEESRGWDVGIEQGFFHDRVIVDVTWFNMVLNDEIVYSPTFDSAMNLDGRSRRQGLEIAATAEILDGLTTRANYTYTDATDPDGVTEIRRPRHSASLNVTYTFFENRATVFGEMDYNGTTRDTYFGPPSYSTPVNLRARTLVNFGGSYQFSENLKGYLRIENLLDKEHEEVLGYRGSGRTALIGLKGSF</sequence>
<dbReference type="InterPro" id="IPR037066">
    <property type="entry name" value="Plug_dom_sf"/>
</dbReference>
<reference evidence="15" key="2">
    <citation type="submission" date="2020-09" db="EMBL/GenBank/DDBJ databases">
        <authorList>
            <person name="Sun Q."/>
            <person name="Kim S."/>
        </authorList>
    </citation>
    <scope>NUCLEOTIDE SEQUENCE</scope>
    <source>
        <strain evidence="15">KCTC 42097</strain>
    </source>
</reference>
<dbReference type="Proteomes" id="UP000641137">
    <property type="component" value="Unassembled WGS sequence"/>
</dbReference>
<dbReference type="PANTHER" id="PTHR30069:SF29">
    <property type="entry name" value="HEMOGLOBIN AND HEMOGLOBIN-HAPTOGLOBIN-BINDING PROTEIN 1-RELATED"/>
    <property type="match status" value="1"/>
</dbReference>
<evidence type="ECO:0000256" key="8">
    <source>
        <dbReference type="ARBA" id="ARBA00023170"/>
    </source>
</evidence>
<keyword evidence="4 10" id="KW-0812">Transmembrane</keyword>
<evidence type="ECO:0000256" key="9">
    <source>
        <dbReference type="ARBA" id="ARBA00023237"/>
    </source>
</evidence>
<dbReference type="GO" id="GO:0015344">
    <property type="term" value="F:siderophore uptake transmembrane transporter activity"/>
    <property type="evidence" value="ECO:0007669"/>
    <property type="project" value="TreeGrafter"/>
</dbReference>